<dbReference type="PANTHER" id="PTHR13391:SF0">
    <property type="entry name" value="PROTEIN MISATO HOMOLOG 1"/>
    <property type="match status" value="1"/>
</dbReference>
<evidence type="ECO:0000313" key="9">
    <source>
        <dbReference type="Proteomes" id="UP000232875"/>
    </source>
</evidence>
<feature type="domain" description="Misato Segment II tubulin-like" evidence="6">
    <location>
        <begin position="4"/>
        <end position="114"/>
    </location>
</feature>
<evidence type="ECO:0000259" key="6">
    <source>
        <dbReference type="Pfam" id="PF10644"/>
    </source>
</evidence>
<keyword evidence="4" id="KW-0496">Mitochondrion</keyword>
<dbReference type="InterPro" id="IPR049942">
    <property type="entry name" value="DML1/Misato"/>
</dbReference>
<proteinExistence type="inferred from homology"/>
<evidence type="ECO:0000256" key="1">
    <source>
        <dbReference type="ARBA" id="ARBA00003757"/>
    </source>
</evidence>
<dbReference type="Gene3D" id="3.40.50.1440">
    <property type="entry name" value="Tubulin/FtsZ, GTPase domain"/>
    <property type="match status" value="1"/>
</dbReference>
<gene>
    <name evidence="8" type="primary">DML1</name>
    <name evidence="8" type="ORF">MVES_001623</name>
</gene>
<dbReference type="InterPro" id="IPR036525">
    <property type="entry name" value="Tubulin/FtsZ_GTPase_sf"/>
</dbReference>
<comment type="similarity">
    <text evidence="3">Belongs to the misato family.</text>
</comment>
<protein>
    <submittedName>
        <fullName evidence="8">Dml1p</fullName>
    </submittedName>
</protein>
<dbReference type="GO" id="GO:0005739">
    <property type="term" value="C:mitochondrion"/>
    <property type="evidence" value="ECO:0007669"/>
    <property type="project" value="UniProtKB-SubCell"/>
</dbReference>
<dbReference type="EMBL" id="KZ454989">
    <property type="protein sequence ID" value="PKI84320.1"/>
    <property type="molecule type" value="Genomic_DNA"/>
</dbReference>
<evidence type="ECO:0000256" key="5">
    <source>
        <dbReference type="SAM" id="MobiDB-lite"/>
    </source>
</evidence>
<sequence length="588" mass="64113">MRAREIVHLSFGGAANHAATHFWNAQESYFEYGTQAQAPIVEHDVSFREGLGAGGAATYTPRALLFDVRSAFGALRWHSSLYDAGEMEEEREAWQGDVVHSHDAVMPSWYAAQLAEEDAGHTPTDKPQGRAIAYWSDYARVQFHPRSLVPVSALSLYGSTYLNGPHTPFDTFEQGFSVAQSMEGSDAVLDENVRWLAEDSDRMQGFQIVTDASDAFSGFAAAYLGMLQEEYGKVDRLAFAIAQETPQGEGPRDVYLRRVAAMNGVLTLAMLSESASLLVPLRTHASTAHVRPEYTNPYESSAVLSTYMETATLQTRTESLGNMVAALNWRRDTPFAQLAGCFPTPLLAPVRKKPDVADALLQALFAAKNTSYEAPQHAAAAAQAAQSLAHVWTDASFAYADAYTAKRSAPRVLSTPYAERTMARDADAMAEKPTLAALGKRNPANAPIYVHNFTPLAYPISSAYPQYFYGLTSDGRPNVNATEKFTQVNSMPTIASLRTTPDTLPLLEEARKFVCRVLTGHEPLSMFGLGASGNARAANEESEGSVGGRDGLVEIRETLENWCEAYGGVADEETPGSDEEWEAQAWDV</sequence>
<dbReference type="GO" id="GO:0007005">
    <property type="term" value="P:mitochondrion organization"/>
    <property type="evidence" value="ECO:0007669"/>
    <property type="project" value="InterPro"/>
</dbReference>
<comment type="function">
    <text evidence="1">Involved in the partitioning of the mitochondrial organelle and mitochondrial DNA (mtDNA) inheritance.</text>
</comment>
<dbReference type="Proteomes" id="UP000232875">
    <property type="component" value="Unassembled WGS sequence"/>
</dbReference>
<reference evidence="8 9" key="1">
    <citation type="submission" date="2017-10" db="EMBL/GenBank/DDBJ databases">
        <title>A novel species of cold-tolerant Malassezia isolated from bats.</title>
        <authorList>
            <person name="Lorch J.M."/>
            <person name="Palmer J.M."/>
            <person name="Vanderwolf K.J."/>
            <person name="Schmidt K.Z."/>
            <person name="Verant M.L."/>
            <person name="Weller T.J."/>
            <person name="Blehert D.S."/>
        </authorList>
    </citation>
    <scope>NUCLEOTIDE SEQUENCE [LARGE SCALE GENOMIC DNA]</scope>
    <source>
        <strain evidence="8 9">NWHC:44797-103</strain>
    </source>
</reference>
<dbReference type="AlphaFoldDB" id="A0A2N1JCN4"/>
<evidence type="ECO:0000256" key="2">
    <source>
        <dbReference type="ARBA" id="ARBA00004173"/>
    </source>
</evidence>
<dbReference type="OrthoDB" id="271881at2759"/>
<feature type="domain" description="DML1/Misato tubulin" evidence="7">
    <location>
        <begin position="130"/>
        <end position="316"/>
    </location>
</feature>
<dbReference type="Pfam" id="PF14881">
    <property type="entry name" value="Tubulin_3"/>
    <property type="match status" value="1"/>
</dbReference>
<feature type="region of interest" description="Disordered" evidence="5">
    <location>
        <begin position="569"/>
        <end position="588"/>
    </location>
</feature>
<dbReference type="Pfam" id="PF10644">
    <property type="entry name" value="Misat_Tub_SegII"/>
    <property type="match status" value="1"/>
</dbReference>
<organism evidence="8 9">
    <name type="scientific">Malassezia vespertilionis</name>
    <dbReference type="NCBI Taxonomy" id="2020962"/>
    <lineage>
        <taxon>Eukaryota</taxon>
        <taxon>Fungi</taxon>
        <taxon>Dikarya</taxon>
        <taxon>Basidiomycota</taxon>
        <taxon>Ustilaginomycotina</taxon>
        <taxon>Malasseziomycetes</taxon>
        <taxon>Malasseziales</taxon>
        <taxon>Malasseziaceae</taxon>
        <taxon>Malassezia</taxon>
    </lineage>
</organism>
<accession>A0A2N1JCN4</accession>
<comment type="subcellular location">
    <subcellularLocation>
        <location evidence="2">Mitochondrion</location>
    </subcellularLocation>
</comment>
<dbReference type="PANTHER" id="PTHR13391">
    <property type="entry name" value="MITOCHONDRIAL DISTRIBUTION REGULATOR MISATO"/>
    <property type="match status" value="1"/>
</dbReference>
<dbReference type="InterPro" id="IPR019605">
    <property type="entry name" value="Misato_II_tubulin-like"/>
</dbReference>
<feature type="compositionally biased region" description="Acidic residues" evidence="5">
    <location>
        <begin position="570"/>
        <end position="582"/>
    </location>
</feature>
<keyword evidence="9" id="KW-1185">Reference proteome</keyword>
<evidence type="ECO:0000313" key="8">
    <source>
        <dbReference type="EMBL" id="PKI84320.1"/>
    </source>
</evidence>
<evidence type="ECO:0000256" key="3">
    <source>
        <dbReference type="ARBA" id="ARBA00008507"/>
    </source>
</evidence>
<evidence type="ECO:0000259" key="7">
    <source>
        <dbReference type="Pfam" id="PF14881"/>
    </source>
</evidence>
<name>A0A2N1JCN4_9BASI</name>
<evidence type="ECO:0000256" key="4">
    <source>
        <dbReference type="ARBA" id="ARBA00023128"/>
    </source>
</evidence>
<dbReference type="SUPFAM" id="SSF52490">
    <property type="entry name" value="Tubulin nucleotide-binding domain-like"/>
    <property type="match status" value="1"/>
</dbReference>
<dbReference type="InterPro" id="IPR029209">
    <property type="entry name" value="DML1/Misato_tubulin"/>
</dbReference>